<keyword evidence="2" id="KW-1185">Reference proteome</keyword>
<name>A0A9P4XME9_9HYPO</name>
<proteinExistence type="predicted"/>
<dbReference type="EMBL" id="QLNT01000004">
    <property type="protein sequence ID" value="KAF3075155.1"/>
    <property type="molecule type" value="Genomic_DNA"/>
</dbReference>
<evidence type="ECO:0000313" key="2">
    <source>
        <dbReference type="Proteomes" id="UP000801864"/>
    </source>
</evidence>
<gene>
    <name evidence="1" type="ORF">CFAM422_002573</name>
</gene>
<reference evidence="1 2" key="1">
    <citation type="submission" date="2018-06" db="EMBL/GenBank/DDBJ databases">
        <title>Genome analysis of cellulolytic fungus Trichoderma lentiforme CFAM-422.</title>
        <authorList>
            <person name="Steindorff A.S."/>
            <person name="Formighieri E.F."/>
            <person name="Midorikawa G.E.O."/>
            <person name="Tamietti M.S."/>
            <person name="Ramos E.Z."/>
            <person name="Silva A.S."/>
            <person name="Bon E.P.S."/>
            <person name="Mendes T.D."/>
            <person name="Damaso M.C.T."/>
            <person name="Favaro L.C.L."/>
        </authorList>
    </citation>
    <scope>NUCLEOTIDE SEQUENCE [LARGE SCALE GENOMIC DNA]</scope>
    <source>
        <strain evidence="1 2">CFAM-422</strain>
    </source>
</reference>
<accession>A0A9P4XME9</accession>
<protein>
    <submittedName>
        <fullName evidence="1">Uncharacterized protein</fullName>
    </submittedName>
</protein>
<dbReference type="Proteomes" id="UP000801864">
    <property type="component" value="Unassembled WGS sequence"/>
</dbReference>
<dbReference type="AlphaFoldDB" id="A0A9P4XME9"/>
<comment type="caution">
    <text evidence="1">The sequence shown here is derived from an EMBL/GenBank/DDBJ whole genome shotgun (WGS) entry which is preliminary data.</text>
</comment>
<evidence type="ECO:0000313" key="1">
    <source>
        <dbReference type="EMBL" id="KAF3075155.1"/>
    </source>
</evidence>
<sequence>MFGLFSGLLSSHSHLTGRDDLQRSQGNLEVGSVGLEVEESLSNVLLKLGGVLPRGAVGGDLVNGAHLDW</sequence>
<organism evidence="1 2">
    <name type="scientific">Trichoderma lentiforme</name>
    <dbReference type="NCBI Taxonomy" id="1567552"/>
    <lineage>
        <taxon>Eukaryota</taxon>
        <taxon>Fungi</taxon>
        <taxon>Dikarya</taxon>
        <taxon>Ascomycota</taxon>
        <taxon>Pezizomycotina</taxon>
        <taxon>Sordariomycetes</taxon>
        <taxon>Hypocreomycetidae</taxon>
        <taxon>Hypocreales</taxon>
        <taxon>Hypocreaceae</taxon>
        <taxon>Trichoderma</taxon>
    </lineage>
</organism>